<dbReference type="RefSeq" id="WP_015249549.1">
    <property type="nucleotide sequence ID" value="NC_019892.1"/>
</dbReference>
<keyword evidence="1" id="KW-0732">Signal</keyword>
<dbReference type="KEGG" id="saci:Sinac_6386"/>
<dbReference type="EMBL" id="CP003364">
    <property type="protein sequence ID" value="AGA30466.1"/>
    <property type="molecule type" value="Genomic_DNA"/>
</dbReference>
<dbReference type="Proteomes" id="UP000010798">
    <property type="component" value="Chromosome"/>
</dbReference>
<dbReference type="OrthoDB" id="9982367at2"/>
<evidence type="ECO:0000313" key="3">
    <source>
        <dbReference type="Proteomes" id="UP000010798"/>
    </source>
</evidence>
<reference evidence="2 3" key="1">
    <citation type="submission" date="2012-02" db="EMBL/GenBank/DDBJ databases">
        <title>Complete sequence of chromosome of Singulisphaera acidiphila DSM 18658.</title>
        <authorList>
            <consortium name="US DOE Joint Genome Institute (JGI-PGF)"/>
            <person name="Lucas S."/>
            <person name="Copeland A."/>
            <person name="Lapidus A."/>
            <person name="Glavina del Rio T."/>
            <person name="Dalin E."/>
            <person name="Tice H."/>
            <person name="Bruce D."/>
            <person name="Goodwin L."/>
            <person name="Pitluck S."/>
            <person name="Peters L."/>
            <person name="Ovchinnikova G."/>
            <person name="Chertkov O."/>
            <person name="Kyrpides N."/>
            <person name="Mavromatis K."/>
            <person name="Ivanova N."/>
            <person name="Brettin T."/>
            <person name="Detter J.C."/>
            <person name="Han C."/>
            <person name="Larimer F."/>
            <person name="Land M."/>
            <person name="Hauser L."/>
            <person name="Markowitz V."/>
            <person name="Cheng J.-F."/>
            <person name="Hugenholtz P."/>
            <person name="Woyke T."/>
            <person name="Wu D."/>
            <person name="Tindall B."/>
            <person name="Pomrenke H."/>
            <person name="Brambilla E."/>
            <person name="Klenk H.-P."/>
            <person name="Eisen J.A."/>
        </authorList>
    </citation>
    <scope>NUCLEOTIDE SEQUENCE [LARGE SCALE GENOMIC DNA]</scope>
    <source>
        <strain evidence="3">ATCC BAA-1392 / DSM 18658 / VKM B-2454 / MOB10</strain>
    </source>
</reference>
<gene>
    <name evidence="2" type="ordered locus">Sinac_6386</name>
</gene>
<proteinExistence type="predicted"/>
<accession>L0DP70</accession>
<protein>
    <submittedName>
        <fullName evidence="2">Uncharacterized protein</fullName>
    </submittedName>
</protein>
<feature type="signal peptide" evidence="1">
    <location>
        <begin position="1"/>
        <end position="23"/>
    </location>
</feature>
<name>L0DP70_SINAD</name>
<evidence type="ECO:0000256" key="1">
    <source>
        <dbReference type="SAM" id="SignalP"/>
    </source>
</evidence>
<organism evidence="2 3">
    <name type="scientific">Singulisphaera acidiphila (strain ATCC BAA-1392 / DSM 18658 / VKM B-2454 / MOB10)</name>
    <dbReference type="NCBI Taxonomy" id="886293"/>
    <lineage>
        <taxon>Bacteria</taxon>
        <taxon>Pseudomonadati</taxon>
        <taxon>Planctomycetota</taxon>
        <taxon>Planctomycetia</taxon>
        <taxon>Isosphaerales</taxon>
        <taxon>Isosphaeraceae</taxon>
        <taxon>Singulisphaera</taxon>
    </lineage>
</organism>
<sequence length="132" mass="12920">MIGLKTSLAAFALLGAIGLPAQAQGVVPGGWSAQFGYQPLGSSGFAGGSGFGTGSAGYGGVGYGSYGAYPTGGVSYGGFGPVSSPGALTGLQPGYSTNNNVLGFSPGMPQTSIGTDPLLGAIHKSVRRSKRR</sequence>
<dbReference type="AlphaFoldDB" id="L0DP70"/>
<evidence type="ECO:0000313" key="2">
    <source>
        <dbReference type="EMBL" id="AGA30466.1"/>
    </source>
</evidence>
<keyword evidence="3" id="KW-1185">Reference proteome</keyword>
<dbReference type="HOGENOM" id="CLU_1915697_0_0_0"/>
<feature type="chain" id="PRO_5003940986" evidence="1">
    <location>
        <begin position="24"/>
        <end position="132"/>
    </location>
</feature>